<dbReference type="PROSITE" id="PS51257">
    <property type="entry name" value="PROKAR_LIPOPROTEIN"/>
    <property type="match status" value="1"/>
</dbReference>
<feature type="signal peptide" evidence="1">
    <location>
        <begin position="1"/>
        <end position="24"/>
    </location>
</feature>
<proteinExistence type="predicted"/>
<dbReference type="OrthoDB" id="794757at2"/>
<protein>
    <recommendedName>
        <fullName evidence="4">Lipoprotein</fullName>
    </recommendedName>
</protein>
<dbReference type="RefSeq" id="WP_126694288.1">
    <property type="nucleotide sequence ID" value="NZ_RXOF01000009.1"/>
</dbReference>
<reference evidence="2 3" key="1">
    <citation type="submission" date="2018-12" db="EMBL/GenBank/DDBJ databases">
        <title>Hymenobacter gummosus sp. nov., isolated from a spring.</title>
        <authorList>
            <person name="Nie L."/>
        </authorList>
    </citation>
    <scope>NUCLEOTIDE SEQUENCE [LARGE SCALE GENOMIC DNA]</scope>
    <source>
        <strain evidence="2 3">KCTC 52166</strain>
    </source>
</reference>
<name>A0A431U107_9BACT</name>
<keyword evidence="3" id="KW-1185">Reference proteome</keyword>
<dbReference type="EMBL" id="RXOF01000009">
    <property type="protein sequence ID" value="RTQ48583.1"/>
    <property type="molecule type" value="Genomic_DNA"/>
</dbReference>
<dbReference type="Proteomes" id="UP000282184">
    <property type="component" value="Unassembled WGS sequence"/>
</dbReference>
<evidence type="ECO:0000256" key="1">
    <source>
        <dbReference type="SAM" id="SignalP"/>
    </source>
</evidence>
<gene>
    <name evidence="2" type="ORF">EJV47_16555</name>
</gene>
<sequence length="199" mass="22071">MRKLAGLRLHAAALILLLGGGVGAACSSGDAGERPARRPAGYFDAPALLDAQVRQLEQQRPVLEKQVRLRDGKQETVRLSLPDWADELQLFYQADINKPALRGAYEVQTTDSAGLTRRVYRRHTEVDHPVTELTVLQSGPTVRELRATVDQANPLFFSGKRLHLRFGPDGALSSYEVLGRQKLVGFDTTRYVARGRVVR</sequence>
<evidence type="ECO:0008006" key="4">
    <source>
        <dbReference type="Google" id="ProtNLM"/>
    </source>
</evidence>
<comment type="caution">
    <text evidence="2">The sequence shown here is derived from an EMBL/GenBank/DDBJ whole genome shotgun (WGS) entry which is preliminary data.</text>
</comment>
<keyword evidence="1" id="KW-0732">Signal</keyword>
<accession>A0A431U107</accession>
<feature type="chain" id="PRO_5019002088" description="Lipoprotein" evidence="1">
    <location>
        <begin position="25"/>
        <end position="199"/>
    </location>
</feature>
<organism evidence="2 3">
    <name type="scientific">Hymenobacter gummosus</name>
    <dbReference type="NCBI Taxonomy" id="1776032"/>
    <lineage>
        <taxon>Bacteria</taxon>
        <taxon>Pseudomonadati</taxon>
        <taxon>Bacteroidota</taxon>
        <taxon>Cytophagia</taxon>
        <taxon>Cytophagales</taxon>
        <taxon>Hymenobacteraceae</taxon>
        <taxon>Hymenobacter</taxon>
    </lineage>
</organism>
<evidence type="ECO:0000313" key="3">
    <source>
        <dbReference type="Proteomes" id="UP000282184"/>
    </source>
</evidence>
<dbReference type="AlphaFoldDB" id="A0A431U107"/>
<evidence type="ECO:0000313" key="2">
    <source>
        <dbReference type="EMBL" id="RTQ48583.1"/>
    </source>
</evidence>